<gene>
    <name evidence="2" type="ORF">ACHE_31070S</name>
</gene>
<feature type="compositionally biased region" description="Basic and acidic residues" evidence="1">
    <location>
        <begin position="123"/>
        <end position="132"/>
    </location>
</feature>
<dbReference type="KEGG" id="ache:ACHE_31070S"/>
<evidence type="ECO:0000313" key="3">
    <source>
        <dbReference type="Proteomes" id="UP000637239"/>
    </source>
</evidence>
<dbReference type="RefSeq" id="XP_043135605.1">
    <property type="nucleotide sequence ID" value="XM_043277759.1"/>
</dbReference>
<evidence type="ECO:0000256" key="1">
    <source>
        <dbReference type="SAM" id="MobiDB-lite"/>
    </source>
</evidence>
<dbReference type="EMBL" id="AP024418">
    <property type="protein sequence ID" value="BCR87083.1"/>
    <property type="molecule type" value="Genomic_DNA"/>
</dbReference>
<proteinExistence type="predicted"/>
<feature type="compositionally biased region" description="Polar residues" evidence="1">
    <location>
        <begin position="74"/>
        <end position="85"/>
    </location>
</feature>
<protein>
    <submittedName>
        <fullName evidence="2">Uncharacterized protein</fullName>
    </submittedName>
</protein>
<dbReference type="GeneID" id="66981442"/>
<keyword evidence="3" id="KW-1185">Reference proteome</keyword>
<accession>A0A7R7VNB4</accession>
<feature type="region of interest" description="Disordered" evidence="1">
    <location>
        <begin position="54"/>
        <end position="197"/>
    </location>
</feature>
<organism evidence="2 3">
    <name type="scientific">Aspergillus chevalieri</name>
    <name type="common">Eurotium chevalieri</name>
    <dbReference type="NCBI Taxonomy" id="182096"/>
    <lineage>
        <taxon>Eukaryota</taxon>
        <taxon>Fungi</taxon>
        <taxon>Dikarya</taxon>
        <taxon>Ascomycota</taxon>
        <taxon>Pezizomycotina</taxon>
        <taxon>Eurotiomycetes</taxon>
        <taxon>Eurotiomycetidae</taxon>
        <taxon>Eurotiales</taxon>
        <taxon>Aspergillaceae</taxon>
        <taxon>Aspergillus</taxon>
        <taxon>Aspergillus subgen. Aspergillus</taxon>
    </lineage>
</organism>
<dbReference type="AlphaFoldDB" id="A0A7R7VNB4"/>
<feature type="compositionally biased region" description="Polar residues" evidence="1">
    <location>
        <begin position="169"/>
        <end position="181"/>
    </location>
</feature>
<feature type="compositionally biased region" description="Basic and acidic residues" evidence="1">
    <location>
        <begin position="144"/>
        <end position="159"/>
    </location>
</feature>
<dbReference type="Proteomes" id="UP000637239">
    <property type="component" value="Chromosome 3"/>
</dbReference>
<evidence type="ECO:0000313" key="2">
    <source>
        <dbReference type="EMBL" id="BCR87083.1"/>
    </source>
</evidence>
<reference evidence="2" key="2">
    <citation type="submission" date="2021-02" db="EMBL/GenBank/DDBJ databases">
        <title>Aspergillus chevalieri M1 genome sequence.</title>
        <authorList>
            <person name="Kadooka C."/>
            <person name="Mori K."/>
            <person name="Futagami T."/>
        </authorList>
    </citation>
    <scope>NUCLEOTIDE SEQUENCE</scope>
    <source>
        <strain evidence="2">M1</strain>
    </source>
</reference>
<name>A0A7R7VNB4_ASPCH</name>
<reference evidence="2" key="1">
    <citation type="submission" date="2021-01" db="EMBL/GenBank/DDBJ databases">
        <authorList>
            <consortium name="Aspergillus chevalieri M1 genome sequencing consortium"/>
            <person name="Kazuki M."/>
            <person name="Futagami T."/>
        </authorList>
    </citation>
    <scope>NUCLEOTIDE SEQUENCE</scope>
    <source>
        <strain evidence="2">M1</strain>
    </source>
</reference>
<sequence length="290" mass="32992">MIPISTSATTPYFTKIEAGHNRHSLSSLVSHNGRLGSRVLSSRFPREETAIEKGQLDDTLQNPMARKVQPRAHATSNTRPLSQLPTEKGSRLSGTLASPDGMANKMPQPIDNVESGRFYWTRRSSETLKKSSYDTNPTMPPIHQPDEITYRRTTRTQERSRHRTRADRMTQQRTSPLSESQPQEEDNELSHPLHQVSQPQPTQYWLGRFVTLTNAFHYEDSFNQPDTATGFGMLSSYSRPDGSAERNLANYRIKRAFMVLENACLTEEASWSLRAFQSEYIGVKGDRWMG</sequence>